<evidence type="ECO:0000256" key="1">
    <source>
        <dbReference type="PROSITE-ProRule" id="PRU00339"/>
    </source>
</evidence>
<dbReference type="InterPro" id="IPR011990">
    <property type="entry name" value="TPR-like_helical_dom_sf"/>
</dbReference>
<sequence>MLCACSGEQFKLEEAVPQSPESLATRDFSASGLSSRTGTVDWESKLEDAQVDEAESTLKEALSLNYEEARALLGRLEYQRVSLLLEAILLKAKSLAELGRVKEAARECKIILDTVESALPNGIYREINEDSKLLEMFHRALELLPKLWLQAGSLDEAITAYRRALLKPWNLDPQRLAKVQKDLAATLLYGGVEAGIPSEYKPWGSMFPKTGIEESILLLFILMQKVLHGEIEWDQEVMNHLTFALTISGEFLSLADHVEQVLPGRYNRVERWYFLALCYSAAGWKLLALIASAEQRLKDAEAIIDLALDETGNIDQLELLRLKAVIQIAQEQPKQAIETYRILLALIQGLSEHHDENTSKLQAERALELEAWLDLAALYSDHELWLDSDICIKKAKATKFYSPRCWHATGRLFEAQEQHKEAIIAFSVSLSIEPDYVPSIISTAEVLMKMGNKSLPIAKSFIMNALRLEPTNHEAWFNLGLIYKMEGLVQQAADSFQAAHELKVSAPVQSFH</sequence>
<dbReference type="SUPFAM" id="SSF48452">
    <property type="entry name" value="TPR-like"/>
    <property type="match status" value="1"/>
</dbReference>
<dbReference type="Gene3D" id="1.25.40.10">
    <property type="entry name" value="Tetratricopeptide repeat domain"/>
    <property type="match status" value="2"/>
</dbReference>
<name>A0AAW2M4G3_SESRA</name>
<dbReference type="SMART" id="SM00028">
    <property type="entry name" value="TPR"/>
    <property type="match status" value="5"/>
</dbReference>
<dbReference type="PANTHER" id="PTHR44102">
    <property type="entry name" value="PROTEIN NPG1"/>
    <property type="match status" value="1"/>
</dbReference>
<dbReference type="InterPro" id="IPR043376">
    <property type="entry name" value="NPG1-like"/>
</dbReference>
<feature type="repeat" description="TPR" evidence="1">
    <location>
        <begin position="473"/>
        <end position="506"/>
    </location>
</feature>
<evidence type="ECO:0000313" key="2">
    <source>
        <dbReference type="EMBL" id="KAL0325405.1"/>
    </source>
</evidence>
<accession>A0AAW2M4G3</accession>
<dbReference type="Pfam" id="PF13431">
    <property type="entry name" value="TPR_17"/>
    <property type="match status" value="1"/>
</dbReference>
<dbReference type="AlphaFoldDB" id="A0AAW2M4G3"/>
<dbReference type="PROSITE" id="PS50005">
    <property type="entry name" value="TPR"/>
    <property type="match status" value="2"/>
</dbReference>
<proteinExistence type="predicted"/>
<dbReference type="PANTHER" id="PTHR44102:SF4">
    <property type="entry name" value="PROTEIN NPGR1"/>
    <property type="match status" value="1"/>
</dbReference>
<organism evidence="2">
    <name type="scientific">Sesamum radiatum</name>
    <name type="common">Black benniseed</name>
    <dbReference type="NCBI Taxonomy" id="300843"/>
    <lineage>
        <taxon>Eukaryota</taxon>
        <taxon>Viridiplantae</taxon>
        <taxon>Streptophyta</taxon>
        <taxon>Embryophyta</taxon>
        <taxon>Tracheophyta</taxon>
        <taxon>Spermatophyta</taxon>
        <taxon>Magnoliopsida</taxon>
        <taxon>eudicotyledons</taxon>
        <taxon>Gunneridae</taxon>
        <taxon>Pentapetalae</taxon>
        <taxon>asterids</taxon>
        <taxon>lamiids</taxon>
        <taxon>Lamiales</taxon>
        <taxon>Pedaliaceae</taxon>
        <taxon>Sesamum</taxon>
    </lineage>
</organism>
<reference evidence="2" key="1">
    <citation type="submission" date="2020-06" db="EMBL/GenBank/DDBJ databases">
        <authorList>
            <person name="Li T."/>
            <person name="Hu X."/>
            <person name="Zhang T."/>
            <person name="Song X."/>
            <person name="Zhang H."/>
            <person name="Dai N."/>
            <person name="Sheng W."/>
            <person name="Hou X."/>
            <person name="Wei L."/>
        </authorList>
    </citation>
    <scope>NUCLEOTIDE SEQUENCE</scope>
    <source>
        <strain evidence="2">G02</strain>
        <tissue evidence="2">Leaf</tissue>
    </source>
</reference>
<reference evidence="2" key="2">
    <citation type="journal article" date="2024" name="Plant">
        <title>Genomic evolution and insights into agronomic trait innovations of Sesamum species.</title>
        <authorList>
            <person name="Miao H."/>
            <person name="Wang L."/>
            <person name="Qu L."/>
            <person name="Liu H."/>
            <person name="Sun Y."/>
            <person name="Le M."/>
            <person name="Wang Q."/>
            <person name="Wei S."/>
            <person name="Zheng Y."/>
            <person name="Lin W."/>
            <person name="Duan Y."/>
            <person name="Cao H."/>
            <person name="Xiong S."/>
            <person name="Wang X."/>
            <person name="Wei L."/>
            <person name="Li C."/>
            <person name="Ma Q."/>
            <person name="Ju M."/>
            <person name="Zhao R."/>
            <person name="Li G."/>
            <person name="Mu C."/>
            <person name="Tian Q."/>
            <person name="Mei H."/>
            <person name="Zhang T."/>
            <person name="Gao T."/>
            <person name="Zhang H."/>
        </authorList>
    </citation>
    <scope>NUCLEOTIDE SEQUENCE</scope>
    <source>
        <strain evidence="2">G02</strain>
    </source>
</reference>
<feature type="repeat" description="TPR" evidence="1">
    <location>
        <begin position="403"/>
        <end position="436"/>
    </location>
</feature>
<protein>
    <submittedName>
        <fullName evidence="2">Protein NPGR1</fullName>
    </submittedName>
</protein>
<keyword evidence="1" id="KW-0802">TPR repeat</keyword>
<dbReference type="InterPro" id="IPR019734">
    <property type="entry name" value="TPR_rpt"/>
</dbReference>
<dbReference type="EMBL" id="JACGWJ010000023">
    <property type="protein sequence ID" value="KAL0325405.1"/>
    <property type="molecule type" value="Genomic_DNA"/>
</dbReference>
<gene>
    <name evidence="2" type="ORF">Sradi_5109800</name>
</gene>
<comment type="caution">
    <text evidence="2">The sequence shown here is derived from an EMBL/GenBank/DDBJ whole genome shotgun (WGS) entry which is preliminary data.</text>
</comment>